<proteinExistence type="predicted"/>
<protein>
    <submittedName>
        <fullName evidence="1">Uncharacterized protein</fullName>
    </submittedName>
</protein>
<dbReference type="EMBL" id="NBTZ01000087">
    <property type="protein sequence ID" value="OTP72710.1"/>
    <property type="molecule type" value="Genomic_DNA"/>
</dbReference>
<organism evidence="1 2">
    <name type="scientific">Caballeronia sordidicola</name>
    <name type="common">Burkholderia sordidicola</name>
    <dbReference type="NCBI Taxonomy" id="196367"/>
    <lineage>
        <taxon>Bacteria</taxon>
        <taxon>Pseudomonadati</taxon>
        <taxon>Pseudomonadota</taxon>
        <taxon>Betaproteobacteria</taxon>
        <taxon>Burkholderiales</taxon>
        <taxon>Burkholderiaceae</taxon>
        <taxon>Caballeronia</taxon>
    </lineage>
</organism>
<dbReference type="Proteomes" id="UP000195221">
    <property type="component" value="Unassembled WGS sequence"/>
</dbReference>
<sequence>MRNEYGTNTFIENTRLTKVKAMHALLQEVALSWSLIFIQRIAHE</sequence>
<comment type="caution">
    <text evidence="1">The sequence shown here is derived from an EMBL/GenBank/DDBJ whole genome shotgun (WGS) entry which is preliminary data.</text>
</comment>
<name>A0A242MNF6_CABSO</name>
<gene>
    <name evidence="1" type="ORF">PAMC26577_20620</name>
</gene>
<reference evidence="1 2" key="1">
    <citation type="submission" date="2017-03" db="EMBL/GenBank/DDBJ databases">
        <title>Genome analysis of strain PAMC 26577.</title>
        <authorList>
            <person name="Oh H.-M."/>
            <person name="Yang J.-A."/>
        </authorList>
    </citation>
    <scope>NUCLEOTIDE SEQUENCE [LARGE SCALE GENOMIC DNA]</scope>
    <source>
        <strain evidence="1 2">PAMC 26577</strain>
    </source>
</reference>
<dbReference type="AlphaFoldDB" id="A0A242MNF6"/>
<accession>A0A242MNF6</accession>
<evidence type="ECO:0000313" key="2">
    <source>
        <dbReference type="Proteomes" id="UP000195221"/>
    </source>
</evidence>
<evidence type="ECO:0000313" key="1">
    <source>
        <dbReference type="EMBL" id="OTP72710.1"/>
    </source>
</evidence>